<evidence type="ECO:0000313" key="4">
    <source>
        <dbReference type="Proteomes" id="UP001424441"/>
    </source>
</evidence>
<accession>A0ABP3QPN2</accession>
<comment type="caution">
    <text evidence="3">The sequence shown here is derived from an EMBL/GenBank/DDBJ whole genome shotgun (WGS) entry which is preliminary data.</text>
</comment>
<keyword evidence="1" id="KW-0560">Oxidoreductase</keyword>
<dbReference type="EMBL" id="BAAADE010000001">
    <property type="protein sequence ID" value="GAA0594928.1"/>
    <property type="molecule type" value="Genomic_DNA"/>
</dbReference>
<organism evidence="3 4">
    <name type="scientific">Paenochrobactrum glaciei</name>
    <dbReference type="NCBI Taxonomy" id="486407"/>
    <lineage>
        <taxon>Bacteria</taxon>
        <taxon>Pseudomonadati</taxon>
        <taxon>Pseudomonadota</taxon>
        <taxon>Alphaproteobacteria</taxon>
        <taxon>Hyphomicrobiales</taxon>
        <taxon>Brucellaceae</taxon>
        <taxon>Paenochrobactrum</taxon>
    </lineage>
</organism>
<gene>
    <name evidence="3" type="primary">thiO</name>
    <name evidence="3" type="ORF">GCM10008943_07550</name>
</gene>
<dbReference type="PANTHER" id="PTHR13847">
    <property type="entry name" value="SARCOSINE DEHYDROGENASE-RELATED"/>
    <property type="match status" value="1"/>
</dbReference>
<evidence type="ECO:0000313" key="3">
    <source>
        <dbReference type="EMBL" id="GAA0594928.1"/>
    </source>
</evidence>
<sequence length="330" mass="36901">MKITIIGAGVAGLTVAAELNTQGHDVQVIARSERIGEDACSWFAGGMLAPWCEGESAPEQIVRFGQQALNWWENHVSGVERRGTLVLSHTRDASELRRFSRRTSHHELIEASRIEELEPDLGNRFNQGLFFEHEGHLNPRRALPELAENLRQKGVRFQLGTDADTIKIDSDLTIDCRGLRAQDDLNDLRGVKGEMLMIRSRDINLTRPVRLLHPRIPLYIVPRGDGVHMVGATMLETEASPHISVRSTLELLGAAYALHPAFAESEVLETGVDARPAFNDNLPKIRRQGTKLYVNGFYRHGFLMSPSLAKMVREAVENPQNMPELMECSS</sequence>
<protein>
    <submittedName>
        <fullName evidence="3">Glycine oxidase ThiO</fullName>
    </submittedName>
</protein>
<dbReference type="Proteomes" id="UP001424441">
    <property type="component" value="Unassembled WGS sequence"/>
</dbReference>
<dbReference type="Pfam" id="PF01266">
    <property type="entry name" value="DAO"/>
    <property type="match status" value="1"/>
</dbReference>
<keyword evidence="4" id="KW-1185">Reference proteome</keyword>
<dbReference type="Gene3D" id="3.50.50.60">
    <property type="entry name" value="FAD/NAD(P)-binding domain"/>
    <property type="match status" value="1"/>
</dbReference>
<dbReference type="InterPro" id="IPR036188">
    <property type="entry name" value="FAD/NAD-bd_sf"/>
</dbReference>
<dbReference type="InterPro" id="IPR006076">
    <property type="entry name" value="FAD-dep_OxRdtase"/>
</dbReference>
<dbReference type="SUPFAM" id="SSF51905">
    <property type="entry name" value="FAD/NAD(P)-binding domain"/>
    <property type="match status" value="1"/>
</dbReference>
<dbReference type="PANTHER" id="PTHR13847:SF289">
    <property type="entry name" value="GLYCINE OXIDASE"/>
    <property type="match status" value="1"/>
</dbReference>
<feature type="domain" description="FAD dependent oxidoreductase" evidence="2">
    <location>
        <begin position="3"/>
        <end position="314"/>
    </location>
</feature>
<evidence type="ECO:0000259" key="2">
    <source>
        <dbReference type="Pfam" id="PF01266"/>
    </source>
</evidence>
<dbReference type="SUPFAM" id="SSF54373">
    <property type="entry name" value="FAD-linked reductases, C-terminal domain"/>
    <property type="match status" value="1"/>
</dbReference>
<evidence type="ECO:0000256" key="1">
    <source>
        <dbReference type="ARBA" id="ARBA00023002"/>
    </source>
</evidence>
<name>A0ABP3QPN2_9HYPH</name>
<dbReference type="Gene3D" id="3.30.9.10">
    <property type="entry name" value="D-Amino Acid Oxidase, subunit A, domain 2"/>
    <property type="match status" value="1"/>
</dbReference>
<proteinExistence type="predicted"/>
<reference evidence="4" key="1">
    <citation type="journal article" date="2019" name="Int. J. Syst. Evol. Microbiol.">
        <title>The Global Catalogue of Microorganisms (GCM) 10K type strain sequencing project: providing services to taxonomists for standard genome sequencing and annotation.</title>
        <authorList>
            <consortium name="The Broad Institute Genomics Platform"/>
            <consortium name="The Broad Institute Genome Sequencing Center for Infectious Disease"/>
            <person name="Wu L."/>
            <person name="Ma J."/>
        </authorList>
    </citation>
    <scope>NUCLEOTIDE SEQUENCE [LARGE SCALE GENOMIC DNA]</scope>
    <source>
        <strain evidence="4">JCM 15115</strain>
    </source>
</reference>
<dbReference type="RefSeq" id="WP_343801581.1">
    <property type="nucleotide sequence ID" value="NZ_BAAADE010000001.1"/>
</dbReference>